<dbReference type="EC" id="2.7.13.3" evidence="2"/>
<dbReference type="PRINTS" id="PR00344">
    <property type="entry name" value="BCTRLSENSOR"/>
</dbReference>
<dbReference type="InterPro" id="IPR003661">
    <property type="entry name" value="HisK_dim/P_dom"/>
</dbReference>
<evidence type="ECO:0000256" key="5">
    <source>
        <dbReference type="SAM" id="MobiDB-lite"/>
    </source>
</evidence>
<keyword evidence="3" id="KW-0597">Phosphoprotein</keyword>
<dbReference type="InterPro" id="IPR035965">
    <property type="entry name" value="PAS-like_dom_sf"/>
</dbReference>
<dbReference type="CDD" id="cd00082">
    <property type="entry name" value="HisKA"/>
    <property type="match status" value="1"/>
</dbReference>
<dbReference type="NCBIfam" id="TIGR00229">
    <property type="entry name" value="sensory_box"/>
    <property type="match status" value="1"/>
</dbReference>
<keyword evidence="9" id="KW-1185">Reference proteome</keyword>
<evidence type="ECO:0000313" key="8">
    <source>
        <dbReference type="EMBL" id="UJS26531.1"/>
    </source>
</evidence>
<evidence type="ECO:0000259" key="6">
    <source>
        <dbReference type="PROSITE" id="PS50109"/>
    </source>
</evidence>
<dbReference type="InterPro" id="IPR004358">
    <property type="entry name" value="Sig_transdc_His_kin-like_C"/>
</dbReference>
<dbReference type="SMART" id="SM00091">
    <property type="entry name" value="PAS"/>
    <property type="match status" value="1"/>
</dbReference>
<gene>
    <name evidence="8" type="ORF">L2Y54_10935</name>
</gene>
<dbReference type="InterPro" id="IPR013656">
    <property type="entry name" value="PAS_4"/>
</dbReference>
<evidence type="ECO:0000256" key="4">
    <source>
        <dbReference type="SAM" id="Coils"/>
    </source>
</evidence>
<keyword evidence="8" id="KW-0067">ATP-binding</keyword>
<dbReference type="CDD" id="cd00130">
    <property type="entry name" value="PAS"/>
    <property type="match status" value="1"/>
</dbReference>
<accession>A0ABY3T7X9</accession>
<dbReference type="Gene3D" id="3.30.450.20">
    <property type="entry name" value="PAS domain"/>
    <property type="match status" value="1"/>
</dbReference>
<sequence>MASLEPTIDFSLTATQEQAWIEVIHKMDETYADLLHYQVELESKNTALEEAQQFITSIEAAMTDVLIVCDFQGRIQRVNTALERIVGKTSAELLNQPFQSLFTAECMPLVNSFQQKIRATAIHDCEITLQGVHEAVPLAMNCTSRTDARGRIEGMVLIGRPVGELRKAFSALHQAHEELQHAQQQLISSEKMAALGRLVAGVAHELNNPISFVYANMHAMQRYASRIRDYLNNIHAGKSPEQLQSLRQQLRIDHILQDMDSLVGGTLEGAERVSDIVRDLRSFSSNQTDKTVRFDLLHVLKTSVRWVVKGSRLDLEIVYDLPDELWLDGIPGQIQQVIINLVQNALDAMQHSLKPHLYIVGKQDGNEAVLSIHDEGAGIAPGNLVRVFDPFFTTKPIGQGTGLGLSISYGIIAEHGGKLLVRNHPNGGAEFTVRLPVNLGKETPPNLPLSGEGQERVAPLRSSPDKGRLGGVSSEGGTS</sequence>
<dbReference type="SUPFAM" id="SSF55785">
    <property type="entry name" value="PYP-like sensor domain (PAS domain)"/>
    <property type="match status" value="1"/>
</dbReference>
<protein>
    <recommendedName>
        <fullName evidence="2">histidine kinase</fullName>
        <ecNumber evidence="2">2.7.13.3</ecNumber>
    </recommendedName>
</protein>
<feature type="region of interest" description="Disordered" evidence="5">
    <location>
        <begin position="442"/>
        <end position="479"/>
    </location>
</feature>
<dbReference type="InterPro" id="IPR000014">
    <property type="entry name" value="PAS"/>
</dbReference>
<evidence type="ECO:0000256" key="1">
    <source>
        <dbReference type="ARBA" id="ARBA00000085"/>
    </source>
</evidence>
<feature type="domain" description="PAS" evidence="7">
    <location>
        <begin position="50"/>
        <end position="96"/>
    </location>
</feature>
<evidence type="ECO:0000259" key="7">
    <source>
        <dbReference type="PROSITE" id="PS50112"/>
    </source>
</evidence>
<reference evidence="8" key="1">
    <citation type="journal article" date="2022" name="Microorganisms">
        <title>Two New Species of Filamentous Sulfur Bacteria of the Genus Thiothrix, Thiothrix winogradskyi sp. nov. and 'Candidatus Thiothrix sulfatifontis' sp. nov.</title>
        <authorList>
            <person name="Ravin N.V."/>
            <person name="Rossetti S."/>
            <person name="Beletsky A.V."/>
            <person name="Kadnikov V.V."/>
            <person name="Rudenko T.S."/>
            <person name="Smolyakov D.D."/>
            <person name="Moskvitina M.I."/>
            <person name="Gureeva M.V."/>
            <person name="Mardanov A.V."/>
            <person name="Grabovich M.Y."/>
        </authorList>
    </citation>
    <scope>NUCLEOTIDE SEQUENCE</scope>
    <source>
        <strain evidence="8">CT3</strain>
    </source>
</reference>
<dbReference type="Gene3D" id="1.10.287.130">
    <property type="match status" value="1"/>
</dbReference>
<name>A0ABY3T7X9_9GAMM</name>
<dbReference type="SMART" id="SM00387">
    <property type="entry name" value="HATPase_c"/>
    <property type="match status" value="1"/>
</dbReference>
<keyword evidence="4" id="KW-0175">Coiled coil</keyword>
<dbReference type="InterPro" id="IPR036097">
    <property type="entry name" value="HisK_dim/P_sf"/>
</dbReference>
<evidence type="ECO:0000256" key="2">
    <source>
        <dbReference type="ARBA" id="ARBA00012438"/>
    </source>
</evidence>
<comment type="catalytic activity">
    <reaction evidence="1">
        <text>ATP + protein L-histidine = ADP + protein N-phospho-L-histidine.</text>
        <dbReference type="EC" id="2.7.13.3"/>
    </reaction>
</comment>
<keyword evidence="8" id="KW-0547">Nucleotide-binding</keyword>
<dbReference type="Proteomes" id="UP001054801">
    <property type="component" value="Chromosome"/>
</dbReference>
<dbReference type="PANTHER" id="PTHR43065:SF42">
    <property type="entry name" value="TWO-COMPONENT SENSOR PPRA"/>
    <property type="match status" value="1"/>
</dbReference>
<evidence type="ECO:0000313" key="9">
    <source>
        <dbReference type="Proteomes" id="UP001054801"/>
    </source>
</evidence>
<dbReference type="Gene3D" id="3.30.565.10">
    <property type="entry name" value="Histidine kinase-like ATPase, C-terminal domain"/>
    <property type="match status" value="1"/>
</dbReference>
<dbReference type="SUPFAM" id="SSF55874">
    <property type="entry name" value="ATPase domain of HSP90 chaperone/DNA topoisomerase II/histidine kinase"/>
    <property type="match status" value="1"/>
</dbReference>
<feature type="domain" description="Histidine kinase" evidence="6">
    <location>
        <begin position="201"/>
        <end position="439"/>
    </location>
</feature>
<dbReference type="PROSITE" id="PS50109">
    <property type="entry name" value="HIS_KIN"/>
    <property type="match status" value="1"/>
</dbReference>
<dbReference type="Pfam" id="PF08448">
    <property type="entry name" value="PAS_4"/>
    <property type="match status" value="1"/>
</dbReference>
<organism evidence="8 9">
    <name type="scientific">Thiothrix winogradskyi</name>
    <dbReference type="NCBI Taxonomy" id="96472"/>
    <lineage>
        <taxon>Bacteria</taxon>
        <taxon>Pseudomonadati</taxon>
        <taxon>Pseudomonadota</taxon>
        <taxon>Gammaproteobacteria</taxon>
        <taxon>Thiotrichales</taxon>
        <taxon>Thiotrichaceae</taxon>
        <taxon>Thiothrix</taxon>
    </lineage>
</organism>
<dbReference type="PANTHER" id="PTHR43065">
    <property type="entry name" value="SENSOR HISTIDINE KINASE"/>
    <property type="match status" value="1"/>
</dbReference>
<dbReference type="InterPro" id="IPR036890">
    <property type="entry name" value="HATPase_C_sf"/>
</dbReference>
<dbReference type="EMBL" id="CP091244">
    <property type="protein sequence ID" value="UJS26531.1"/>
    <property type="molecule type" value="Genomic_DNA"/>
</dbReference>
<dbReference type="SMART" id="SM00388">
    <property type="entry name" value="HisKA"/>
    <property type="match status" value="1"/>
</dbReference>
<dbReference type="Pfam" id="PF02518">
    <property type="entry name" value="HATPase_c"/>
    <property type="match status" value="1"/>
</dbReference>
<dbReference type="InterPro" id="IPR003594">
    <property type="entry name" value="HATPase_dom"/>
</dbReference>
<dbReference type="GO" id="GO:0005524">
    <property type="term" value="F:ATP binding"/>
    <property type="evidence" value="ECO:0007669"/>
    <property type="project" value="UniProtKB-KW"/>
</dbReference>
<dbReference type="InterPro" id="IPR005467">
    <property type="entry name" value="His_kinase_dom"/>
</dbReference>
<dbReference type="RefSeq" id="WP_236501930.1">
    <property type="nucleotide sequence ID" value="NZ_CP091244.1"/>
</dbReference>
<proteinExistence type="predicted"/>
<dbReference type="PROSITE" id="PS50112">
    <property type="entry name" value="PAS"/>
    <property type="match status" value="1"/>
</dbReference>
<dbReference type="SUPFAM" id="SSF47384">
    <property type="entry name" value="Homodimeric domain of signal transducing histidine kinase"/>
    <property type="match status" value="1"/>
</dbReference>
<feature type="coiled-coil region" evidence="4">
    <location>
        <begin position="165"/>
        <end position="192"/>
    </location>
</feature>
<feature type="compositionally biased region" description="Gly residues" evidence="5">
    <location>
        <begin position="469"/>
        <end position="479"/>
    </location>
</feature>
<evidence type="ECO:0000256" key="3">
    <source>
        <dbReference type="ARBA" id="ARBA00022553"/>
    </source>
</evidence>